<accession>A0ABR4PKS5</accession>
<dbReference type="PANTHER" id="PTHR33112:SF16">
    <property type="entry name" value="HETEROKARYON INCOMPATIBILITY DOMAIN-CONTAINING PROTEIN"/>
    <property type="match status" value="1"/>
</dbReference>
<evidence type="ECO:0000313" key="3">
    <source>
        <dbReference type="EMBL" id="KAL3423924.1"/>
    </source>
</evidence>
<sequence length="842" mass="94927">MGPSASQLRSDEGGGGEKKTRKRISSRYQSAKLLFRIKHQSAQLLEEGDQKESLTAKPVPERTSIASEPSAQLVGESQEERPADYPSTETTTATWYQYSQLEIEVPRQPSDKVKVPKWAANLIANPHLCWRCRTAMSENTVIPPLEITYADFLAMTCGVHCKLCLMIGRYLTPYDLERLSNCQGKSLKIQYTYLLYDQYWLFINILVDEVLDTSINFRLSRNACIPSEDPSENLYSLHQDHVMDIKKWQQHCLHTHTLCNTVSHAGTKLPSRLIKIENDASRARIYQTSDTDQGIEYTSLSHCWGPSGLDFKLLEENVEQRTAGFDVGDLPVTFQQAIQTTWKLGHSYIWIDALCIIQNNNDDWTREAANMKTIYSNSALNLGASTAAHCKQGLFRDRRQYATISCAFKRRSHAKYETLTASYRDNGAFSLESSPLTRRGWVLQEILLAPRILHFGRRHLLWECAEQRPIDITEDASLVNGPLQTSLKQQFAQFGGSLPSSSVWHNIVKQYSQCLLTYERDRLVAISAIAARLQPHIGNRYLAGLWESSLLNDLLWDFNGAACEGDSTKYIAPTWSWASVSTAIYYNEVKGRRDWIYQAEVKSAEVKLSNEAHPFGQVLGGHITLLGSLASVKLRAHRRGDGQYHPDQTVDGFLSSLSDTELAVYVKGLRLVSAAPLQDPESTSSSKETLRRRQVLINSIMREMTHHITFQLDQRLSHRVSPDHSDLYALPIRCENDLTGHVQGLMLAPATAVTLAGTVVTVHGSEVLFERVGTFRSVSSAFHQDFTISTHDTAIASFVSQYLSWSCREFEASPLARTMRRTDPETGIREGVYGKEYDITIV</sequence>
<dbReference type="Proteomes" id="UP001629113">
    <property type="component" value="Unassembled WGS sequence"/>
</dbReference>
<evidence type="ECO:0000259" key="2">
    <source>
        <dbReference type="Pfam" id="PF06985"/>
    </source>
</evidence>
<feature type="domain" description="Heterokaryon incompatibility" evidence="2">
    <location>
        <begin position="297"/>
        <end position="445"/>
    </location>
</feature>
<protein>
    <submittedName>
        <fullName evidence="3">Heterokaryon incompatibility protein</fullName>
    </submittedName>
</protein>
<reference evidence="3 4" key="1">
    <citation type="submission" date="2024-06" db="EMBL/GenBank/DDBJ databases">
        <title>Complete genome of Phlyctema vagabunda strain 19-DSS-EL-015.</title>
        <authorList>
            <person name="Fiorenzani C."/>
        </authorList>
    </citation>
    <scope>NUCLEOTIDE SEQUENCE [LARGE SCALE GENOMIC DNA]</scope>
    <source>
        <strain evidence="3 4">19-DSS-EL-015</strain>
    </source>
</reference>
<keyword evidence="4" id="KW-1185">Reference proteome</keyword>
<dbReference type="EMBL" id="JBFCZG010000004">
    <property type="protein sequence ID" value="KAL3423924.1"/>
    <property type="molecule type" value="Genomic_DNA"/>
</dbReference>
<dbReference type="Pfam" id="PF06985">
    <property type="entry name" value="HET"/>
    <property type="match status" value="1"/>
</dbReference>
<proteinExistence type="predicted"/>
<dbReference type="InterPro" id="IPR010730">
    <property type="entry name" value="HET"/>
</dbReference>
<evidence type="ECO:0000256" key="1">
    <source>
        <dbReference type="SAM" id="MobiDB-lite"/>
    </source>
</evidence>
<feature type="region of interest" description="Disordered" evidence="1">
    <location>
        <begin position="44"/>
        <end position="89"/>
    </location>
</feature>
<evidence type="ECO:0000313" key="4">
    <source>
        <dbReference type="Proteomes" id="UP001629113"/>
    </source>
</evidence>
<organism evidence="3 4">
    <name type="scientific">Phlyctema vagabunda</name>
    <dbReference type="NCBI Taxonomy" id="108571"/>
    <lineage>
        <taxon>Eukaryota</taxon>
        <taxon>Fungi</taxon>
        <taxon>Dikarya</taxon>
        <taxon>Ascomycota</taxon>
        <taxon>Pezizomycotina</taxon>
        <taxon>Leotiomycetes</taxon>
        <taxon>Helotiales</taxon>
        <taxon>Dermateaceae</taxon>
        <taxon>Phlyctema</taxon>
    </lineage>
</organism>
<feature type="compositionally biased region" description="Basic and acidic residues" evidence="1">
    <location>
        <begin position="9"/>
        <end position="18"/>
    </location>
</feature>
<gene>
    <name evidence="3" type="ORF">PVAG01_05671</name>
</gene>
<comment type="caution">
    <text evidence="3">The sequence shown here is derived from an EMBL/GenBank/DDBJ whole genome shotgun (WGS) entry which is preliminary data.</text>
</comment>
<feature type="region of interest" description="Disordered" evidence="1">
    <location>
        <begin position="1"/>
        <end position="25"/>
    </location>
</feature>
<name>A0ABR4PKS5_9HELO</name>
<dbReference type="PANTHER" id="PTHR33112">
    <property type="entry name" value="DOMAIN PROTEIN, PUTATIVE-RELATED"/>
    <property type="match status" value="1"/>
</dbReference>